<accession>A0A4V2SQD2</accession>
<keyword evidence="15" id="KW-1185">Reference proteome</keyword>
<dbReference type="AlphaFoldDB" id="A0A4V2SQD2"/>
<dbReference type="InterPro" id="IPR029063">
    <property type="entry name" value="SAM-dependent_MTases_sf"/>
</dbReference>
<evidence type="ECO:0000256" key="3">
    <source>
        <dbReference type="ARBA" id="ARBA00022679"/>
    </source>
</evidence>
<dbReference type="GO" id="GO:0005737">
    <property type="term" value="C:cytoplasm"/>
    <property type="evidence" value="ECO:0007669"/>
    <property type="project" value="UniProtKB-SubCell"/>
</dbReference>
<evidence type="ECO:0000256" key="7">
    <source>
        <dbReference type="ARBA" id="ARBA00041129"/>
    </source>
</evidence>
<comment type="caution">
    <text evidence="14">The sequence shown here is derived from an EMBL/GenBank/DDBJ whole genome shotgun (WGS) entry which is preliminary data.</text>
</comment>
<dbReference type="InterPro" id="IPR050082">
    <property type="entry name" value="RNA_methyltr_RlmE"/>
</dbReference>
<evidence type="ECO:0000256" key="6">
    <source>
        <dbReference type="ARBA" id="ARBA00038861"/>
    </source>
</evidence>
<dbReference type="FunCoup" id="A0A4V2SQD2">
    <property type="interactions" value="443"/>
</dbReference>
<feature type="binding site" evidence="11">
    <location>
        <position position="179"/>
    </location>
    <ligand>
        <name>S-adenosyl-L-methionine</name>
        <dbReference type="ChEBI" id="CHEBI:59789"/>
    </ligand>
</feature>
<organism evidence="14 15">
    <name type="scientific">Rhodothalassium salexigens DSM 2132</name>
    <dbReference type="NCBI Taxonomy" id="1188247"/>
    <lineage>
        <taxon>Bacteria</taxon>
        <taxon>Pseudomonadati</taxon>
        <taxon>Pseudomonadota</taxon>
        <taxon>Alphaproteobacteria</taxon>
        <taxon>Rhodothalassiales</taxon>
        <taxon>Rhodothalassiaceae</taxon>
        <taxon>Rhodothalassium</taxon>
    </lineage>
</organism>
<dbReference type="HAMAP" id="MF_01547">
    <property type="entry name" value="RNA_methyltr_E"/>
    <property type="match status" value="1"/>
</dbReference>
<dbReference type="InterPro" id="IPR002877">
    <property type="entry name" value="RNA_MeTrfase_FtsJ_dom"/>
</dbReference>
<dbReference type="Pfam" id="PF01728">
    <property type="entry name" value="FtsJ"/>
    <property type="match status" value="1"/>
</dbReference>
<evidence type="ECO:0000313" key="15">
    <source>
        <dbReference type="Proteomes" id="UP000295399"/>
    </source>
</evidence>
<evidence type="ECO:0000256" key="11">
    <source>
        <dbReference type="HAMAP-Rule" id="MF_01547"/>
    </source>
</evidence>
<dbReference type="PANTHER" id="PTHR10920:SF18">
    <property type="entry name" value="RRNA METHYLTRANSFERASE 2, MITOCHONDRIAL"/>
    <property type="match status" value="1"/>
</dbReference>
<dbReference type="InterPro" id="IPR015507">
    <property type="entry name" value="rRNA-MeTfrase_E"/>
</dbReference>
<dbReference type="EMBL" id="SLXO01000001">
    <property type="protein sequence ID" value="TCP38526.1"/>
    <property type="molecule type" value="Genomic_DNA"/>
</dbReference>
<evidence type="ECO:0000256" key="5">
    <source>
        <dbReference type="ARBA" id="ARBA00037569"/>
    </source>
</evidence>
<evidence type="ECO:0000256" key="4">
    <source>
        <dbReference type="ARBA" id="ARBA00022691"/>
    </source>
</evidence>
<keyword evidence="2 11" id="KW-0489">Methyltransferase</keyword>
<comment type="function">
    <text evidence="5 11">Specifically methylates the uridine in position 2552 of 23S rRNA at the 2'-O position of the ribose in the fully assembled 50S ribosomal subunit.</text>
</comment>
<evidence type="ECO:0000256" key="8">
    <source>
        <dbReference type="ARBA" id="ARBA00041995"/>
    </source>
</evidence>
<keyword evidence="11" id="KW-0963">Cytoplasm</keyword>
<evidence type="ECO:0000256" key="2">
    <source>
        <dbReference type="ARBA" id="ARBA00022603"/>
    </source>
</evidence>
<keyword evidence="1 11" id="KW-0698">rRNA processing</keyword>
<dbReference type="Gene3D" id="3.40.50.150">
    <property type="entry name" value="Vaccinia Virus protein VP39"/>
    <property type="match status" value="1"/>
</dbReference>
<reference evidence="14 15" key="1">
    <citation type="submission" date="2019-03" db="EMBL/GenBank/DDBJ databases">
        <title>Genomic Encyclopedia of Type Strains, Phase IV (KMG-IV): sequencing the most valuable type-strain genomes for metagenomic binning, comparative biology and taxonomic classification.</title>
        <authorList>
            <person name="Goeker M."/>
        </authorList>
    </citation>
    <scope>NUCLEOTIDE SEQUENCE [LARGE SCALE GENOMIC DNA]</scope>
    <source>
        <strain evidence="14 15">DSM 2132</strain>
    </source>
</reference>
<dbReference type="RefSeq" id="WP_132707012.1">
    <property type="nucleotide sequence ID" value="NZ_JACIGF010000001.1"/>
</dbReference>
<evidence type="ECO:0000256" key="9">
    <source>
        <dbReference type="ARBA" id="ARBA00042745"/>
    </source>
</evidence>
<feature type="binding site" evidence="11">
    <location>
        <position position="139"/>
    </location>
    <ligand>
        <name>S-adenosyl-L-methionine</name>
        <dbReference type="ChEBI" id="CHEBI:59789"/>
    </ligand>
</feature>
<dbReference type="GO" id="GO:0008650">
    <property type="term" value="F:rRNA (uridine-2'-O-)-methyltransferase activity"/>
    <property type="evidence" value="ECO:0007669"/>
    <property type="project" value="UniProtKB-UniRule"/>
</dbReference>
<feature type="active site" description="Proton acceptor" evidence="11">
    <location>
        <position position="219"/>
    </location>
</feature>
<dbReference type="PANTHER" id="PTHR10920">
    <property type="entry name" value="RIBOSOMAL RNA METHYLTRANSFERASE"/>
    <property type="match status" value="1"/>
</dbReference>
<sequence length="267" mass="28452">MTDGRGDGGAGSGGGKSGGGSGGRDGSGNERRRGARRANRTGGDPRGRSRGPKVRVRTARGRKLSSTRWLERQLNDPYVAEAQRRGYRARSAFKLLELDEKLHLFRGVRRAVDLGCAPGSWLQVMVERLGHGAEVVGIDRLATDPVAGAAILEMDFLDPAADAALGEHLSGPVDLVVSDMAADTTGHKQTDHLRTMALCEAALDFAEAHLAPGGHFVAKVLQGGAEEALLRRMKAGFKTVKHVKPAASRPESVEWYVVAKGFRGRGD</sequence>
<dbReference type="EC" id="2.1.1.166" evidence="6 11"/>
<comment type="catalytic activity">
    <reaction evidence="10 11">
        <text>uridine(2552) in 23S rRNA + S-adenosyl-L-methionine = 2'-O-methyluridine(2552) in 23S rRNA + S-adenosyl-L-homocysteine + H(+)</text>
        <dbReference type="Rhea" id="RHEA:42720"/>
        <dbReference type="Rhea" id="RHEA-COMP:10202"/>
        <dbReference type="Rhea" id="RHEA-COMP:10203"/>
        <dbReference type="ChEBI" id="CHEBI:15378"/>
        <dbReference type="ChEBI" id="CHEBI:57856"/>
        <dbReference type="ChEBI" id="CHEBI:59789"/>
        <dbReference type="ChEBI" id="CHEBI:65315"/>
        <dbReference type="ChEBI" id="CHEBI:74478"/>
        <dbReference type="EC" id="2.1.1.166"/>
    </reaction>
</comment>
<dbReference type="OrthoDB" id="9790080at2"/>
<evidence type="ECO:0000256" key="12">
    <source>
        <dbReference type="SAM" id="MobiDB-lite"/>
    </source>
</evidence>
<dbReference type="Proteomes" id="UP000295399">
    <property type="component" value="Unassembled WGS sequence"/>
</dbReference>
<gene>
    <name evidence="11" type="primary">rlmE</name>
    <name evidence="11" type="synonym">ftsJ</name>
    <name evidence="11" type="synonym">rrmJ</name>
    <name evidence="14" type="ORF">EV659_101431</name>
</gene>
<dbReference type="SUPFAM" id="SSF53335">
    <property type="entry name" value="S-adenosyl-L-methionine-dependent methyltransferases"/>
    <property type="match status" value="1"/>
</dbReference>
<comment type="subcellular location">
    <subcellularLocation>
        <location evidence="11">Cytoplasm</location>
    </subcellularLocation>
</comment>
<feature type="compositionally biased region" description="Basic residues" evidence="12">
    <location>
        <begin position="48"/>
        <end position="62"/>
    </location>
</feature>
<keyword evidence="3 11" id="KW-0808">Transferase</keyword>
<evidence type="ECO:0000256" key="1">
    <source>
        <dbReference type="ARBA" id="ARBA00022552"/>
    </source>
</evidence>
<keyword evidence="4 11" id="KW-0949">S-adenosyl-L-methionine</keyword>
<evidence type="ECO:0000256" key="10">
    <source>
        <dbReference type="ARBA" id="ARBA00048970"/>
    </source>
</evidence>
<protein>
    <recommendedName>
        <fullName evidence="7 11">Ribosomal RNA large subunit methyltransferase E</fullName>
        <ecNumber evidence="6 11">2.1.1.166</ecNumber>
    </recommendedName>
    <alternativeName>
        <fullName evidence="9 11">23S rRNA Um2552 methyltransferase</fullName>
    </alternativeName>
    <alternativeName>
        <fullName evidence="8 11">rRNA (uridine-2'-O-)-methyltransferase</fullName>
    </alternativeName>
</protein>
<feature type="region of interest" description="Disordered" evidence="12">
    <location>
        <begin position="1"/>
        <end position="62"/>
    </location>
</feature>
<evidence type="ECO:0000313" key="14">
    <source>
        <dbReference type="EMBL" id="TCP38526.1"/>
    </source>
</evidence>
<feature type="binding site" evidence="11">
    <location>
        <position position="155"/>
    </location>
    <ligand>
        <name>S-adenosyl-L-methionine</name>
        <dbReference type="ChEBI" id="CHEBI:59789"/>
    </ligand>
</feature>
<feature type="domain" description="Ribosomal RNA methyltransferase FtsJ" evidence="13">
    <location>
        <begin position="87"/>
        <end position="262"/>
    </location>
</feature>
<feature type="binding site" evidence="11">
    <location>
        <position position="121"/>
    </location>
    <ligand>
        <name>S-adenosyl-L-methionine</name>
        <dbReference type="ChEBI" id="CHEBI:59789"/>
    </ligand>
</feature>
<feature type="compositionally biased region" description="Gly residues" evidence="12">
    <location>
        <begin position="7"/>
        <end position="26"/>
    </location>
</feature>
<comment type="similarity">
    <text evidence="11">Belongs to the class I-like SAM-binding methyltransferase superfamily. RNA methyltransferase RlmE family.</text>
</comment>
<name>A0A4V2SQD2_RHOSA</name>
<dbReference type="InParanoid" id="A0A4V2SQD2"/>
<proteinExistence type="inferred from homology"/>
<feature type="binding site" evidence="11">
    <location>
        <position position="119"/>
    </location>
    <ligand>
        <name>S-adenosyl-L-methionine</name>
        <dbReference type="ChEBI" id="CHEBI:59789"/>
    </ligand>
</feature>
<evidence type="ECO:0000259" key="13">
    <source>
        <dbReference type="Pfam" id="PF01728"/>
    </source>
</evidence>